<dbReference type="GO" id="GO:0016987">
    <property type="term" value="F:sigma factor activity"/>
    <property type="evidence" value="ECO:0007669"/>
    <property type="project" value="UniProtKB-KW"/>
</dbReference>
<dbReference type="Pfam" id="PF04542">
    <property type="entry name" value="Sigma70_r2"/>
    <property type="match status" value="1"/>
</dbReference>
<proteinExistence type="inferred from homology"/>
<protein>
    <submittedName>
        <fullName evidence="7">RNA polymerase sigma factor</fullName>
    </submittedName>
</protein>
<keyword evidence="3" id="KW-0731">Sigma factor</keyword>
<gene>
    <name evidence="7" type="ORF">PAT3040_03512</name>
</gene>
<reference evidence="7 8" key="1">
    <citation type="submission" date="2017-08" db="EMBL/GenBank/DDBJ databases">
        <title>Substantial Increase in Enzyme Production by Combined Drug-Resistance Mutations in Paenibacillus agaridevorans.</title>
        <authorList>
            <person name="Tanaka Y."/>
            <person name="Funane K."/>
            <person name="Hosaka T."/>
            <person name="Shiwa Y."/>
            <person name="Fujita N."/>
            <person name="Miyazaki T."/>
            <person name="Yoshikawa H."/>
            <person name="Murakami K."/>
            <person name="Kasahara K."/>
            <person name="Inaoka T."/>
            <person name="Hiraga Y."/>
            <person name="Ochi K."/>
        </authorList>
    </citation>
    <scope>NUCLEOTIDE SEQUENCE [LARGE SCALE GENOMIC DNA]</scope>
    <source>
        <strain evidence="7 8">T-3040</strain>
    </source>
</reference>
<dbReference type="InterPro" id="IPR039425">
    <property type="entry name" value="RNA_pol_sigma-70-like"/>
</dbReference>
<dbReference type="PANTHER" id="PTHR43133">
    <property type="entry name" value="RNA POLYMERASE ECF-TYPE SIGMA FACTO"/>
    <property type="match status" value="1"/>
</dbReference>
<dbReference type="AlphaFoldDB" id="A0A2R5ET96"/>
<comment type="caution">
    <text evidence="7">The sequence shown here is derived from an EMBL/GenBank/DDBJ whole genome shotgun (WGS) entry which is preliminary data.</text>
</comment>
<dbReference type="Gene3D" id="1.10.10.10">
    <property type="entry name" value="Winged helix-like DNA-binding domain superfamily/Winged helix DNA-binding domain"/>
    <property type="match status" value="1"/>
</dbReference>
<dbReference type="PANTHER" id="PTHR43133:SF62">
    <property type="entry name" value="RNA POLYMERASE SIGMA FACTOR SIGZ"/>
    <property type="match status" value="1"/>
</dbReference>
<dbReference type="SUPFAM" id="SSF88659">
    <property type="entry name" value="Sigma3 and sigma4 domains of RNA polymerase sigma factors"/>
    <property type="match status" value="1"/>
</dbReference>
<evidence type="ECO:0000259" key="5">
    <source>
        <dbReference type="Pfam" id="PF04542"/>
    </source>
</evidence>
<dbReference type="EMBL" id="BDQX01000173">
    <property type="protein sequence ID" value="GBG08899.1"/>
    <property type="molecule type" value="Genomic_DNA"/>
</dbReference>
<dbReference type="InterPro" id="IPR007627">
    <property type="entry name" value="RNA_pol_sigma70_r2"/>
</dbReference>
<dbReference type="SUPFAM" id="SSF88946">
    <property type="entry name" value="Sigma2 domain of RNA polymerase sigma factors"/>
    <property type="match status" value="1"/>
</dbReference>
<dbReference type="GO" id="GO:0003677">
    <property type="term" value="F:DNA binding"/>
    <property type="evidence" value="ECO:0007669"/>
    <property type="project" value="InterPro"/>
</dbReference>
<name>A0A2R5ET96_9BACL</name>
<feature type="domain" description="RNA polymerase sigma factor 70 region 4 type 2" evidence="6">
    <location>
        <begin position="123"/>
        <end position="175"/>
    </location>
</feature>
<evidence type="ECO:0000313" key="7">
    <source>
        <dbReference type="EMBL" id="GBG08899.1"/>
    </source>
</evidence>
<evidence type="ECO:0000313" key="8">
    <source>
        <dbReference type="Proteomes" id="UP000245202"/>
    </source>
</evidence>
<dbReference type="InterPro" id="IPR013325">
    <property type="entry name" value="RNA_pol_sigma_r2"/>
</dbReference>
<dbReference type="Proteomes" id="UP000245202">
    <property type="component" value="Unassembled WGS sequence"/>
</dbReference>
<dbReference type="GO" id="GO:0006352">
    <property type="term" value="P:DNA-templated transcription initiation"/>
    <property type="evidence" value="ECO:0007669"/>
    <property type="project" value="InterPro"/>
</dbReference>
<evidence type="ECO:0000259" key="6">
    <source>
        <dbReference type="Pfam" id="PF08281"/>
    </source>
</evidence>
<sequence length="190" mass="21971">MPTDEQLIQEINNGSQAAMEVLTKRYYKQIYAYIYRKTSNTHMAYDLTQDVFIKMIRNISTYANEGNFSSWLYTIAVNICRDYYRSAAYRRTAATSVFEDHASQLTSNAEGIAYIFENKETRKQLKEAIGQLPETQSEAILLKYYHDLKIREIASVTGANENTVKARLRQGLGKLKTMLGRDRHEQKESN</sequence>
<dbReference type="Gene3D" id="1.10.1740.10">
    <property type="match status" value="1"/>
</dbReference>
<evidence type="ECO:0000256" key="2">
    <source>
        <dbReference type="ARBA" id="ARBA00023015"/>
    </source>
</evidence>
<evidence type="ECO:0000256" key="4">
    <source>
        <dbReference type="ARBA" id="ARBA00023163"/>
    </source>
</evidence>
<accession>A0A2R5ET96</accession>
<dbReference type="InterPro" id="IPR013324">
    <property type="entry name" value="RNA_pol_sigma_r3/r4-like"/>
</dbReference>
<dbReference type="RefSeq" id="WP_108993746.1">
    <property type="nucleotide sequence ID" value="NZ_BDQX01000173.1"/>
</dbReference>
<dbReference type="InterPro" id="IPR036388">
    <property type="entry name" value="WH-like_DNA-bd_sf"/>
</dbReference>
<feature type="domain" description="RNA polymerase sigma-70 region 2" evidence="5">
    <location>
        <begin position="23"/>
        <end position="87"/>
    </location>
</feature>
<comment type="similarity">
    <text evidence="1">Belongs to the sigma-70 factor family. ECF subfamily.</text>
</comment>
<dbReference type="InterPro" id="IPR014284">
    <property type="entry name" value="RNA_pol_sigma-70_dom"/>
</dbReference>
<organism evidence="7 8">
    <name type="scientific">Paenibacillus agaridevorans</name>
    <dbReference type="NCBI Taxonomy" id="171404"/>
    <lineage>
        <taxon>Bacteria</taxon>
        <taxon>Bacillati</taxon>
        <taxon>Bacillota</taxon>
        <taxon>Bacilli</taxon>
        <taxon>Bacillales</taxon>
        <taxon>Paenibacillaceae</taxon>
        <taxon>Paenibacillus</taxon>
    </lineage>
</organism>
<dbReference type="CDD" id="cd06171">
    <property type="entry name" value="Sigma70_r4"/>
    <property type="match status" value="1"/>
</dbReference>
<dbReference type="InterPro" id="IPR013249">
    <property type="entry name" value="RNA_pol_sigma70_r4_t2"/>
</dbReference>
<evidence type="ECO:0000256" key="3">
    <source>
        <dbReference type="ARBA" id="ARBA00023082"/>
    </source>
</evidence>
<evidence type="ECO:0000256" key="1">
    <source>
        <dbReference type="ARBA" id="ARBA00010641"/>
    </source>
</evidence>
<dbReference type="NCBIfam" id="TIGR02937">
    <property type="entry name" value="sigma70-ECF"/>
    <property type="match status" value="1"/>
</dbReference>
<dbReference type="Pfam" id="PF08281">
    <property type="entry name" value="Sigma70_r4_2"/>
    <property type="match status" value="1"/>
</dbReference>
<keyword evidence="2" id="KW-0805">Transcription regulation</keyword>
<keyword evidence="4" id="KW-0804">Transcription</keyword>
<keyword evidence="8" id="KW-1185">Reference proteome</keyword>